<proteinExistence type="predicted"/>
<gene>
    <name evidence="2" type="ORF">DFJ69_5896</name>
</gene>
<organism evidence="2 3">
    <name type="scientific">Thermomonospora umbrina</name>
    <dbReference type="NCBI Taxonomy" id="111806"/>
    <lineage>
        <taxon>Bacteria</taxon>
        <taxon>Bacillati</taxon>
        <taxon>Actinomycetota</taxon>
        <taxon>Actinomycetes</taxon>
        <taxon>Streptosporangiales</taxon>
        <taxon>Thermomonosporaceae</taxon>
        <taxon>Thermomonospora</taxon>
    </lineage>
</organism>
<dbReference type="Proteomes" id="UP000256661">
    <property type="component" value="Unassembled WGS sequence"/>
</dbReference>
<feature type="region of interest" description="Disordered" evidence="1">
    <location>
        <begin position="21"/>
        <end position="48"/>
    </location>
</feature>
<dbReference type="AlphaFoldDB" id="A0A3D9T1Z0"/>
<sequence length="117" mass="13324">MLSRLAEQFAAEISNHYWGDAPYRADRAGHRPEDDHPSRRHEPLPAPQADNIRMNVMWVVAQVLGYNDPNFDVYEFAEASGVDTTTSTGRRNRGIEYGLRRDGDRYCKPGTRDVDEG</sequence>
<comment type="caution">
    <text evidence="2">The sequence shown here is derived from an EMBL/GenBank/DDBJ whole genome shotgun (WGS) entry which is preliminary data.</text>
</comment>
<reference evidence="2 3" key="1">
    <citation type="submission" date="2018-08" db="EMBL/GenBank/DDBJ databases">
        <title>Sequencing the genomes of 1000 actinobacteria strains.</title>
        <authorList>
            <person name="Klenk H.-P."/>
        </authorList>
    </citation>
    <scope>NUCLEOTIDE SEQUENCE [LARGE SCALE GENOMIC DNA]</scope>
    <source>
        <strain evidence="2 3">DSM 43927</strain>
    </source>
</reference>
<protein>
    <submittedName>
        <fullName evidence="2">Uncharacterized protein</fullName>
    </submittedName>
</protein>
<evidence type="ECO:0000256" key="1">
    <source>
        <dbReference type="SAM" id="MobiDB-lite"/>
    </source>
</evidence>
<feature type="compositionally biased region" description="Basic and acidic residues" evidence="1">
    <location>
        <begin position="23"/>
        <end position="43"/>
    </location>
</feature>
<name>A0A3D9T1Z0_9ACTN</name>
<evidence type="ECO:0000313" key="2">
    <source>
        <dbReference type="EMBL" id="REF00364.1"/>
    </source>
</evidence>
<evidence type="ECO:0000313" key="3">
    <source>
        <dbReference type="Proteomes" id="UP000256661"/>
    </source>
</evidence>
<accession>A0A3D9T1Z0</accession>
<keyword evidence="3" id="KW-1185">Reference proteome</keyword>
<dbReference type="EMBL" id="QTTT01000001">
    <property type="protein sequence ID" value="REF00364.1"/>
    <property type="molecule type" value="Genomic_DNA"/>
</dbReference>